<feature type="non-terminal residue" evidence="2">
    <location>
        <position position="316"/>
    </location>
</feature>
<accession>A0A3B0SGQ2</accession>
<evidence type="ECO:0000259" key="1">
    <source>
        <dbReference type="Pfam" id="PF00561"/>
    </source>
</evidence>
<dbReference type="PANTHER" id="PTHR43722:SF1">
    <property type="entry name" value="PROLINE IMINOPEPTIDASE"/>
    <property type="match status" value="1"/>
</dbReference>
<sequence length="316" mass="33894">MLAVKNIAVIAALGFVAACANIEPPAPQVTFEAYAFEARNGEKVAAERGLFKVPENRNDANSREIELGFVRFKSTSDNPGAPIIYLAGGPGGSGVATARGRRFPLFMAMREFGDVIAFDQRGTGMSNDIEECETEYRFPLDEPLTIEKSFPLLRAAANECAAKWRARGVDLSGYNTAESARDIDALRRGLGADKVSLWGISYGSHLAFAALKIMPDAIDQVVLTGIEGLGDTVKLPARTDAYFARLQEAINADPGAASAYPDLAGLMTRVHAKLNAAPVDVTFKDSSGNDVTMTIGKIEMQMLSSFTISDPFSSVR</sequence>
<evidence type="ECO:0000313" key="2">
    <source>
        <dbReference type="EMBL" id="VAW03520.1"/>
    </source>
</evidence>
<dbReference type="GO" id="GO:0005737">
    <property type="term" value="C:cytoplasm"/>
    <property type="evidence" value="ECO:0007669"/>
    <property type="project" value="InterPro"/>
</dbReference>
<dbReference type="PROSITE" id="PS51257">
    <property type="entry name" value="PROKAR_LIPOPROTEIN"/>
    <property type="match status" value="1"/>
</dbReference>
<name>A0A3B0SGQ2_9ZZZZ</name>
<dbReference type="InterPro" id="IPR000073">
    <property type="entry name" value="AB_hydrolase_1"/>
</dbReference>
<dbReference type="Gene3D" id="3.40.50.1820">
    <property type="entry name" value="alpha/beta hydrolase"/>
    <property type="match status" value="1"/>
</dbReference>
<dbReference type="Pfam" id="PF00561">
    <property type="entry name" value="Abhydrolase_1"/>
    <property type="match status" value="1"/>
</dbReference>
<dbReference type="EMBL" id="UOEH01000398">
    <property type="protein sequence ID" value="VAW03520.1"/>
    <property type="molecule type" value="Genomic_DNA"/>
</dbReference>
<dbReference type="SUPFAM" id="SSF53474">
    <property type="entry name" value="alpha/beta-Hydrolases"/>
    <property type="match status" value="1"/>
</dbReference>
<feature type="domain" description="AB hydrolase-1" evidence="1">
    <location>
        <begin position="114"/>
        <end position="245"/>
    </location>
</feature>
<dbReference type="InterPro" id="IPR005944">
    <property type="entry name" value="Pro_iminopeptidase"/>
</dbReference>
<gene>
    <name evidence="2" type="ORF">MNBD_ALPHA05-1449</name>
</gene>
<dbReference type="GO" id="GO:0006508">
    <property type="term" value="P:proteolysis"/>
    <property type="evidence" value="ECO:0007669"/>
    <property type="project" value="InterPro"/>
</dbReference>
<dbReference type="InterPro" id="IPR029058">
    <property type="entry name" value="AB_hydrolase_fold"/>
</dbReference>
<dbReference type="GO" id="GO:0004177">
    <property type="term" value="F:aminopeptidase activity"/>
    <property type="evidence" value="ECO:0007669"/>
    <property type="project" value="UniProtKB-EC"/>
</dbReference>
<dbReference type="AlphaFoldDB" id="A0A3B0SGQ2"/>
<protein>
    <recommendedName>
        <fullName evidence="1">AB hydrolase-1 domain-containing protein</fullName>
    </recommendedName>
</protein>
<dbReference type="PANTHER" id="PTHR43722">
    <property type="entry name" value="PROLINE IMINOPEPTIDASE"/>
    <property type="match status" value="1"/>
</dbReference>
<reference evidence="2" key="1">
    <citation type="submission" date="2018-06" db="EMBL/GenBank/DDBJ databases">
        <authorList>
            <person name="Zhirakovskaya E."/>
        </authorList>
    </citation>
    <scope>NUCLEOTIDE SEQUENCE</scope>
</reference>
<organism evidence="2">
    <name type="scientific">hydrothermal vent metagenome</name>
    <dbReference type="NCBI Taxonomy" id="652676"/>
    <lineage>
        <taxon>unclassified sequences</taxon>
        <taxon>metagenomes</taxon>
        <taxon>ecological metagenomes</taxon>
    </lineage>
</organism>
<proteinExistence type="predicted"/>